<keyword evidence="2" id="KW-1185">Reference proteome</keyword>
<gene>
    <name evidence="1" type="ORF">SEA_ARCHIE_108</name>
</gene>
<dbReference type="KEGG" id="vg:26632215"/>
<accession>A0A0M3UK99</accession>
<evidence type="ECO:0000313" key="2">
    <source>
        <dbReference type="Proteomes" id="UP000201697"/>
    </source>
</evidence>
<protein>
    <submittedName>
        <fullName evidence="1">Uncharacterized protein</fullName>
    </submittedName>
</protein>
<organism evidence="1 2">
    <name type="scientific">Mycobacterium phage Archie</name>
    <dbReference type="NCBI Taxonomy" id="1718599"/>
    <lineage>
        <taxon>Viruses</taxon>
        <taxon>Duplodnaviria</taxon>
        <taxon>Heunggongvirae</taxon>
        <taxon>Uroviricota</taxon>
        <taxon>Caudoviricetes</taxon>
        <taxon>Vilmaviridae</taxon>
        <taxon>Lclasvirinae</taxon>
        <taxon>Faithunavirus</taxon>
        <taxon>Faithunavirus archie</taxon>
    </lineage>
</organism>
<dbReference type="RefSeq" id="YP_009205572.1">
    <property type="nucleotide sequence ID" value="NC_028878.1"/>
</dbReference>
<reference evidence="1 2" key="1">
    <citation type="submission" date="2015-08" db="EMBL/GenBank/DDBJ databases">
        <authorList>
            <person name="Clarke R.M."/>
            <person name="Taylor B.J."/>
            <person name="Thorniley A.J."/>
            <person name="Dasenko M.A."/>
            <person name="Denver D.R."/>
            <person name="Garcia-Ruiz H."/>
            <person name="Hoyer J.S."/>
            <person name="Jogdeo S."/>
            <person name="Sullivan C.M."/>
            <person name="Peterson M.R."/>
            <person name="Rowley E.R."/>
            <person name="Schnitzler C.E."/>
            <person name="Vining K.J."/>
            <person name="Almabruk K.H."/>
            <person name="Banawas S."/>
            <person name="Beatty C."/>
            <person name="Bullock C.J."/>
            <person name="Cappellazzi J.E."/>
            <person name="Chagani S.E."/>
            <person name="Chatterjee P."/>
            <person name="Cram E.D."/>
            <person name="Elorriaga M.E."/>
            <person name="Esser M."/>
            <person name="Fellows E.J."/>
            <person name="Garcia G.R."/>
            <person name="Gullaba J.M."/>
            <person name="Kinsley M.A."/>
            <person name="Luo F."/>
            <person name="McGinnis M."/>
            <person name="Paquette C.E."/>
            <person name="Reddekopp R.L."/>
            <person name="Rosen K.L."/>
            <person name="Sahlfeld L.M."/>
            <person name="Vondras A.M."/>
            <person name="Wang J.X."/>
            <person name="Weiss E.S."/>
            <person name="Wernick R."/>
            <person name="Abuelizz H.A."/>
            <person name="Amaro Y."/>
            <person name="Archer C.L."/>
            <person name="Basu A."/>
            <person name="Bellinger M.R."/>
            <person name="Johnson S.F."/>
            <person name="Kitchen S.A."/>
            <person name="Li M."/>
            <person name="Morey-Castro K.E."/>
            <person name="Lavalleur H.J."/>
            <person name="Rangel L.J."/>
            <person name="Ree J.F."/>
            <person name="Shay S.D."/>
            <person name="Sheng Y."/>
            <person name="Smyth J.C."/>
            <person name="Stamm E.A."/>
            <person name="Taylor C.R."/>
            <person name="Vining O.B."/>
            <person name="Wanzeck K.M."/>
            <person name="Watson G."/>
            <person name="Bruck A.J."/>
            <person name="Anders K.R."/>
            <person name="Bradley K.W."/>
            <person name="Asai D.J."/>
            <person name="Bowman C.A."/>
            <person name="Russell D.A."/>
            <person name="Pope W.H."/>
            <person name="Jacobs-Sera D."/>
            <person name="Hendrix R.W."/>
            <person name="Hatfull G.F."/>
        </authorList>
    </citation>
    <scope>NUCLEOTIDE SEQUENCE [LARGE SCALE GENOMIC DNA]</scope>
</reference>
<dbReference type="GeneID" id="26632215"/>
<name>A0A0M3UK99_9CAUD</name>
<evidence type="ECO:0000313" key="1">
    <source>
        <dbReference type="EMBL" id="ALF00411.1"/>
    </source>
</evidence>
<dbReference type="Proteomes" id="UP000201697">
    <property type="component" value="Segment"/>
</dbReference>
<dbReference type="EMBL" id="KT591489">
    <property type="protein sequence ID" value="ALF00411.1"/>
    <property type="molecule type" value="Genomic_DNA"/>
</dbReference>
<sequence>MRRGDVRRNYRHRREHMKRSEHYAEAVRLLDEANHVGHTDELRGLGMMMAANAHATLASIEDLARLQEAANRLT</sequence>
<proteinExistence type="predicted"/>